<protein>
    <submittedName>
        <fullName evidence="2">Sulfur oxidation protein SoxY</fullName>
    </submittedName>
</protein>
<organism evidence="2 3">
    <name type="scientific">Candidatus Entotheonella gemina</name>
    <dbReference type="NCBI Taxonomy" id="1429439"/>
    <lineage>
        <taxon>Bacteria</taxon>
        <taxon>Pseudomonadati</taxon>
        <taxon>Nitrospinota/Tectimicrobiota group</taxon>
        <taxon>Candidatus Tectimicrobiota</taxon>
        <taxon>Candidatus Entotheonellia</taxon>
        <taxon>Candidatus Entotheonellales</taxon>
        <taxon>Candidatus Entotheonellaceae</taxon>
        <taxon>Candidatus Entotheonella</taxon>
    </lineage>
</organism>
<evidence type="ECO:0000259" key="1">
    <source>
        <dbReference type="Pfam" id="PF13501"/>
    </source>
</evidence>
<dbReference type="Gene3D" id="2.60.40.2470">
    <property type="entry name" value="SoxY domain"/>
    <property type="match status" value="1"/>
</dbReference>
<proteinExistence type="predicted"/>
<dbReference type="EMBL" id="AZHX01001207">
    <property type="protein sequence ID" value="ETX04493.1"/>
    <property type="molecule type" value="Genomic_DNA"/>
</dbReference>
<evidence type="ECO:0000313" key="2">
    <source>
        <dbReference type="EMBL" id="ETX04493.1"/>
    </source>
</evidence>
<dbReference type="AlphaFoldDB" id="W4M2V1"/>
<dbReference type="HOGENOM" id="CLU_118521_1_1_7"/>
<sequence>MSVMNSAATLTRRQVLTIASGAALVGLTSRILPAHADAAATQALIKERLGDKPLQEGRIKLQLPQIAENGNTVPLSFAVESPMTAEDYVKSVHLFAEDNPLPGVATFNFTPRSGKAEASTRIRLAKTQNVIAVAEMSDGSVYIAKNLVKVTMGGCSG</sequence>
<dbReference type="InterPro" id="IPR038162">
    <property type="entry name" value="SoxY_sf"/>
</dbReference>
<dbReference type="PROSITE" id="PS51318">
    <property type="entry name" value="TAT"/>
    <property type="match status" value="1"/>
</dbReference>
<dbReference type="InterPro" id="IPR006311">
    <property type="entry name" value="TAT_signal"/>
</dbReference>
<name>W4M2V1_9BACT</name>
<evidence type="ECO:0000313" key="3">
    <source>
        <dbReference type="Proteomes" id="UP000019140"/>
    </source>
</evidence>
<dbReference type="InterPro" id="IPR032711">
    <property type="entry name" value="SoxY"/>
</dbReference>
<dbReference type="NCBIfam" id="TIGR04488">
    <property type="entry name" value="SoxY_true_GGCGG"/>
    <property type="match status" value="1"/>
</dbReference>
<accession>W4M2V1</accession>
<gene>
    <name evidence="2" type="ORF">ETSY2_28485</name>
</gene>
<dbReference type="PIRSF" id="PIRSF010312">
    <property type="entry name" value="Sulphur_oxidation_SoxY"/>
    <property type="match status" value="1"/>
</dbReference>
<dbReference type="Proteomes" id="UP000019140">
    <property type="component" value="Unassembled WGS sequence"/>
</dbReference>
<keyword evidence="3" id="KW-1185">Reference proteome</keyword>
<comment type="caution">
    <text evidence="2">The sequence shown here is derived from an EMBL/GenBank/DDBJ whole genome shotgun (WGS) entry which is preliminary data.</text>
</comment>
<dbReference type="Pfam" id="PF13501">
    <property type="entry name" value="SoxY"/>
    <property type="match status" value="1"/>
</dbReference>
<dbReference type="PATRIC" id="fig|1429439.4.peg.4832"/>
<reference evidence="2 3" key="1">
    <citation type="journal article" date="2014" name="Nature">
        <title>An environmental bacterial taxon with a large and distinct metabolic repertoire.</title>
        <authorList>
            <person name="Wilson M.C."/>
            <person name="Mori T."/>
            <person name="Ruckert C."/>
            <person name="Uria A.R."/>
            <person name="Helf M.J."/>
            <person name="Takada K."/>
            <person name="Gernert C."/>
            <person name="Steffens U.A."/>
            <person name="Heycke N."/>
            <person name="Schmitt S."/>
            <person name="Rinke C."/>
            <person name="Helfrich E.J."/>
            <person name="Brachmann A.O."/>
            <person name="Gurgui C."/>
            <person name="Wakimoto T."/>
            <person name="Kracht M."/>
            <person name="Crusemann M."/>
            <person name="Hentschel U."/>
            <person name="Abe I."/>
            <person name="Matsunaga S."/>
            <person name="Kalinowski J."/>
            <person name="Takeyama H."/>
            <person name="Piel J."/>
        </authorList>
    </citation>
    <scope>NUCLEOTIDE SEQUENCE [LARGE SCALE GENOMIC DNA]</scope>
    <source>
        <strain evidence="3">TSY2</strain>
    </source>
</reference>
<feature type="domain" description="Ig-like SoxY" evidence="1">
    <location>
        <begin position="47"/>
        <end position="155"/>
    </location>
</feature>
<dbReference type="InterPro" id="IPR016568">
    <property type="entry name" value="Sulphur_oxidation_SoxY"/>
</dbReference>